<proteinExistence type="predicted"/>
<feature type="region of interest" description="Disordered" evidence="1">
    <location>
        <begin position="1"/>
        <end position="39"/>
    </location>
</feature>
<feature type="compositionally biased region" description="Basic and acidic residues" evidence="1">
    <location>
        <begin position="7"/>
        <end position="19"/>
    </location>
</feature>
<dbReference type="AlphaFoldDB" id="A0AA37BN04"/>
<evidence type="ECO:0000313" key="2">
    <source>
        <dbReference type="EMBL" id="GGK95553.1"/>
    </source>
</evidence>
<evidence type="ECO:0000256" key="1">
    <source>
        <dbReference type="SAM" id="MobiDB-lite"/>
    </source>
</evidence>
<dbReference type="EMBL" id="BMQD01000032">
    <property type="protein sequence ID" value="GGK95553.1"/>
    <property type="molecule type" value="Genomic_DNA"/>
</dbReference>
<dbReference type="Proteomes" id="UP000627984">
    <property type="component" value="Unassembled WGS sequence"/>
</dbReference>
<protein>
    <submittedName>
        <fullName evidence="2">Uncharacterized protein</fullName>
    </submittedName>
</protein>
<accession>A0AA37BN04</accession>
<organism evidence="2 3">
    <name type="scientific">Planomonospora parontospora</name>
    <dbReference type="NCBI Taxonomy" id="58119"/>
    <lineage>
        <taxon>Bacteria</taxon>
        <taxon>Bacillati</taxon>
        <taxon>Actinomycetota</taxon>
        <taxon>Actinomycetes</taxon>
        <taxon>Streptosporangiales</taxon>
        <taxon>Streptosporangiaceae</taxon>
        <taxon>Planomonospora</taxon>
    </lineage>
</organism>
<reference evidence="2" key="1">
    <citation type="journal article" date="2014" name="Int. J. Syst. Evol. Microbiol.">
        <title>Complete genome sequence of Corynebacterium casei LMG S-19264T (=DSM 44701T), isolated from a smear-ripened cheese.</title>
        <authorList>
            <consortium name="US DOE Joint Genome Institute (JGI-PGF)"/>
            <person name="Walter F."/>
            <person name="Albersmeier A."/>
            <person name="Kalinowski J."/>
            <person name="Ruckert C."/>
        </authorList>
    </citation>
    <scope>NUCLEOTIDE SEQUENCE</scope>
    <source>
        <strain evidence="2">JCM 3093</strain>
    </source>
</reference>
<gene>
    <name evidence="2" type="ORF">GCM10010126_63690</name>
</gene>
<dbReference type="RefSeq" id="WP_191898113.1">
    <property type="nucleotide sequence ID" value="NZ_BMQD01000032.1"/>
</dbReference>
<evidence type="ECO:0000313" key="3">
    <source>
        <dbReference type="Proteomes" id="UP000627984"/>
    </source>
</evidence>
<name>A0AA37BN04_9ACTN</name>
<reference evidence="2" key="2">
    <citation type="submission" date="2022-09" db="EMBL/GenBank/DDBJ databases">
        <authorList>
            <person name="Sun Q."/>
            <person name="Ohkuma M."/>
        </authorList>
    </citation>
    <scope>NUCLEOTIDE SEQUENCE</scope>
    <source>
        <strain evidence="2">JCM 3093</strain>
    </source>
</reference>
<sequence length="50" mass="5739">MLSGDEVQGKDHDHLRERYSSQFNAKSCHTRPAGPDGPPFWAFIGKKLYY</sequence>
<comment type="caution">
    <text evidence="2">The sequence shown here is derived from an EMBL/GenBank/DDBJ whole genome shotgun (WGS) entry which is preliminary data.</text>
</comment>